<proteinExistence type="predicted"/>
<organism evidence="2 3">
    <name type="scientific">Dictyostelium firmibasis</name>
    <dbReference type="NCBI Taxonomy" id="79012"/>
    <lineage>
        <taxon>Eukaryota</taxon>
        <taxon>Amoebozoa</taxon>
        <taxon>Evosea</taxon>
        <taxon>Eumycetozoa</taxon>
        <taxon>Dictyostelia</taxon>
        <taxon>Dictyosteliales</taxon>
        <taxon>Dictyosteliaceae</taxon>
        <taxon>Dictyostelium</taxon>
    </lineage>
</organism>
<gene>
    <name evidence="2" type="ORF">RB653_001126</name>
</gene>
<dbReference type="InterPro" id="IPR041698">
    <property type="entry name" value="Methyltransf_25"/>
</dbReference>
<dbReference type="AlphaFoldDB" id="A0AAN7U6W8"/>
<dbReference type="PANTHER" id="PTHR43591">
    <property type="entry name" value="METHYLTRANSFERASE"/>
    <property type="match status" value="1"/>
</dbReference>
<dbReference type="SUPFAM" id="SSF53335">
    <property type="entry name" value="S-adenosyl-L-methionine-dependent methyltransferases"/>
    <property type="match status" value="1"/>
</dbReference>
<dbReference type="Gene3D" id="3.40.50.150">
    <property type="entry name" value="Vaccinia Virus protein VP39"/>
    <property type="match status" value="1"/>
</dbReference>
<accession>A0AAN7U6W8</accession>
<feature type="domain" description="Methyltransferase" evidence="1">
    <location>
        <begin position="54"/>
        <end position="148"/>
    </location>
</feature>
<sequence length="289" mass="32965">MTSLKQVTSDGWDKTAETLAKFILKPTIGFSTYFAIDALNLSISKEENEKPMTILDVACGTGPLSLFGTEVYKNSKFIATDFSPKMIEVLDRLIKENNIKNIETHVMDGQNLSIENDSIDYTFSIFGLIFFPDLTKGMKEMYRVLKPNNKSRVAIASWCKDSFLVQIFQETIDQLLTEQNGKPTTFYQRALSLSNEFEFKTHLESVGFIDVSITKVEHPMEINEIVDLIPMFKTNPTYIDCIDQLNTEELKLKFDQLFIEIAKSKNPTRSLENNKLQLRSFSFIGIGTK</sequence>
<keyword evidence="3" id="KW-1185">Reference proteome</keyword>
<protein>
    <recommendedName>
        <fullName evidence="1">Methyltransferase domain-containing protein</fullName>
    </recommendedName>
</protein>
<comment type="caution">
    <text evidence="2">The sequence shown here is derived from an EMBL/GenBank/DDBJ whole genome shotgun (WGS) entry which is preliminary data.</text>
</comment>
<dbReference type="GO" id="GO:0008168">
    <property type="term" value="F:methyltransferase activity"/>
    <property type="evidence" value="ECO:0007669"/>
    <property type="project" value="TreeGrafter"/>
</dbReference>
<evidence type="ECO:0000259" key="1">
    <source>
        <dbReference type="Pfam" id="PF13649"/>
    </source>
</evidence>
<evidence type="ECO:0000313" key="2">
    <source>
        <dbReference type="EMBL" id="KAK5581098.1"/>
    </source>
</evidence>
<reference evidence="2 3" key="1">
    <citation type="submission" date="2023-11" db="EMBL/GenBank/DDBJ databases">
        <title>Dfirmibasis_genome.</title>
        <authorList>
            <person name="Edelbroek B."/>
            <person name="Kjellin J."/>
            <person name="Jerlstrom-Hultqvist J."/>
            <person name="Soderbom F."/>
        </authorList>
    </citation>
    <scope>NUCLEOTIDE SEQUENCE [LARGE SCALE GENOMIC DNA]</scope>
    <source>
        <strain evidence="2 3">TNS-C-14</strain>
    </source>
</reference>
<dbReference type="Proteomes" id="UP001344447">
    <property type="component" value="Unassembled WGS sequence"/>
</dbReference>
<dbReference type="PANTHER" id="PTHR43591:SF57">
    <property type="entry name" value="METHYLTRANSFERASE DOMAIN-CONTAINING PROTEIN-RELATED"/>
    <property type="match status" value="1"/>
</dbReference>
<name>A0AAN7U6W8_9MYCE</name>
<dbReference type="EMBL" id="JAVFKY010000002">
    <property type="protein sequence ID" value="KAK5581098.1"/>
    <property type="molecule type" value="Genomic_DNA"/>
</dbReference>
<dbReference type="Pfam" id="PF13649">
    <property type="entry name" value="Methyltransf_25"/>
    <property type="match status" value="1"/>
</dbReference>
<dbReference type="InterPro" id="IPR029063">
    <property type="entry name" value="SAM-dependent_MTases_sf"/>
</dbReference>
<dbReference type="CDD" id="cd02440">
    <property type="entry name" value="AdoMet_MTases"/>
    <property type="match status" value="1"/>
</dbReference>
<evidence type="ECO:0000313" key="3">
    <source>
        <dbReference type="Proteomes" id="UP001344447"/>
    </source>
</evidence>